<dbReference type="eggNOG" id="COG2141">
    <property type="taxonomic scope" value="Bacteria"/>
</dbReference>
<keyword evidence="1" id="KW-1133">Transmembrane helix</keyword>
<keyword evidence="1" id="KW-0812">Transmembrane</keyword>
<dbReference type="InterPro" id="IPR049713">
    <property type="entry name" value="Pr6Pr-like"/>
</dbReference>
<accession>A0A060JE04</accession>
<dbReference type="HOGENOM" id="CLU_077680_1_1_11"/>
<dbReference type="Proteomes" id="UP000067708">
    <property type="component" value="Chromosome"/>
</dbReference>
<dbReference type="KEGG" id="rla:Rhola_00012990"/>
<gene>
    <name evidence="2" type="ORF">Rhola_00012990</name>
</gene>
<feature type="transmembrane region" description="Helical" evidence="1">
    <location>
        <begin position="79"/>
        <end position="99"/>
    </location>
</feature>
<dbReference type="EMBL" id="CP007490">
    <property type="protein sequence ID" value="AIC48091.1"/>
    <property type="molecule type" value="Genomic_DNA"/>
</dbReference>
<feature type="transmembrane region" description="Helical" evidence="1">
    <location>
        <begin position="111"/>
        <end position="135"/>
    </location>
</feature>
<keyword evidence="1" id="KW-0472">Membrane</keyword>
<name>A0A060JE04_9MICO</name>
<feature type="transmembrane region" description="Helical" evidence="1">
    <location>
        <begin position="147"/>
        <end position="167"/>
    </location>
</feature>
<organism evidence="2 3">
    <name type="scientific">Rhodoluna lacicola</name>
    <dbReference type="NCBI Taxonomy" id="529884"/>
    <lineage>
        <taxon>Bacteria</taxon>
        <taxon>Bacillati</taxon>
        <taxon>Actinomycetota</taxon>
        <taxon>Actinomycetes</taxon>
        <taxon>Micrococcales</taxon>
        <taxon>Microbacteriaceae</taxon>
        <taxon>Luna cluster</taxon>
        <taxon>Luna-1 subcluster</taxon>
        <taxon>Rhodoluna</taxon>
    </lineage>
</organism>
<evidence type="ECO:0000256" key="1">
    <source>
        <dbReference type="SAM" id="Phobius"/>
    </source>
</evidence>
<dbReference type="OrthoDB" id="9809977at2"/>
<keyword evidence="3" id="KW-1185">Reference proteome</keyword>
<dbReference type="NCBIfam" id="NF038065">
    <property type="entry name" value="Pr6Pr"/>
    <property type="match status" value="1"/>
</dbReference>
<proteinExistence type="predicted"/>
<dbReference type="AlphaFoldDB" id="A0A060JE04"/>
<feature type="transmembrane region" description="Helical" evidence="1">
    <location>
        <begin position="12"/>
        <end position="32"/>
    </location>
</feature>
<dbReference type="STRING" id="529884.Rhola_00012990"/>
<protein>
    <submittedName>
        <fullName evidence="2">FAR-17a/AIG1-like protein</fullName>
    </submittedName>
</protein>
<feature type="transmembrane region" description="Helical" evidence="1">
    <location>
        <begin position="187"/>
        <end position="208"/>
    </location>
</feature>
<sequence>MSSPVTTLRTSAIIRFATAFAMLGSVIWQISSRVANNVFRPWEYFSYFTIQTSLIAIVTLSVAGWFAWNGRTETRVLNIVRLCTVTFTVVVTLVYNLLLRGLPDAAADGDYVWPVLPNEILHVWAAIFMLIDWILSSRRINLRVRAIFWVLVFPLVWLVYSIIRGLIVDWWPYWFINPNEPAGIPGMLSYIVGIMLFLLTVAIGLVGLQRITVRAFRN</sequence>
<evidence type="ECO:0000313" key="2">
    <source>
        <dbReference type="EMBL" id="AIC48091.1"/>
    </source>
</evidence>
<feature type="transmembrane region" description="Helical" evidence="1">
    <location>
        <begin position="44"/>
        <end position="67"/>
    </location>
</feature>
<reference evidence="2 3" key="1">
    <citation type="journal article" date="2014" name="Int. J. Syst. Evol. Microbiol.">
        <title>Rhodoluna lacicola gen. nov., sp. nov., a planktonic freshwater bacterium with stream-lined genome.</title>
        <authorList>
            <person name="Hahn M."/>
            <person name="Schmidt J."/>
            <person name="Taipale S.J."/>
            <person name="Doolittle W.F."/>
            <person name="Koll U."/>
        </authorList>
    </citation>
    <scope>NUCLEOTIDE SEQUENCE [LARGE SCALE GENOMIC DNA]</scope>
    <source>
        <strain evidence="2 3">MWH-Ta8</strain>
    </source>
</reference>
<dbReference type="RefSeq" id="WP_051636356.1">
    <property type="nucleotide sequence ID" value="NZ_CP007490.1"/>
</dbReference>
<evidence type="ECO:0000313" key="3">
    <source>
        <dbReference type="Proteomes" id="UP000067708"/>
    </source>
</evidence>